<sequence length="166" mass="18310">MGDVLRNRPPGELTAVQSRNARQYPAAQVRFYVDADLLGLAKILVQVRNDVTFPGDQGGVLHKRQRPACPITAPAAKDPVWIPQVAAEGWVIITRDSAIQGHSREVGAVVEHGARMVALAGSAARTKFEQLEVVMANWRRIEQCCEKPGPFIYVATRTSFRPLLEQ</sequence>
<evidence type="ECO:0000313" key="3">
    <source>
        <dbReference type="Proteomes" id="UP001501598"/>
    </source>
</evidence>
<evidence type="ECO:0000313" key="2">
    <source>
        <dbReference type="EMBL" id="GAA4551432.1"/>
    </source>
</evidence>
<reference evidence="3" key="1">
    <citation type="journal article" date="2019" name="Int. J. Syst. Evol. Microbiol.">
        <title>The Global Catalogue of Microorganisms (GCM) 10K type strain sequencing project: providing services to taxonomists for standard genome sequencing and annotation.</title>
        <authorList>
            <consortium name="The Broad Institute Genomics Platform"/>
            <consortium name="The Broad Institute Genome Sequencing Center for Infectious Disease"/>
            <person name="Wu L."/>
            <person name="Ma J."/>
        </authorList>
    </citation>
    <scope>NUCLEOTIDE SEQUENCE [LARGE SCALE GENOMIC DNA]</scope>
    <source>
        <strain evidence="3">JCM 17906</strain>
    </source>
</reference>
<organism evidence="2 3">
    <name type="scientific">Pseudonocardia xishanensis</name>
    <dbReference type="NCBI Taxonomy" id="630995"/>
    <lineage>
        <taxon>Bacteria</taxon>
        <taxon>Bacillati</taxon>
        <taxon>Actinomycetota</taxon>
        <taxon>Actinomycetes</taxon>
        <taxon>Pseudonocardiales</taxon>
        <taxon>Pseudonocardiaceae</taxon>
        <taxon>Pseudonocardia</taxon>
    </lineage>
</organism>
<evidence type="ECO:0000259" key="1">
    <source>
        <dbReference type="Pfam" id="PF18478"/>
    </source>
</evidence>
<keyword evidence="3" id="KW-1185">Reference proteome</keyword>
<gene>
    <name evidence="2" type="ORF">GCM10023175_43220</name>
</gene>
<protein>
    <recommendedName>
        <fullName evidence="1">VapC45 PIN like domain-containing protein</fullName>
    </recommendedName>
</protein>
<accession>A0ABP8RWM4</accession>
<dbReference type="InterPro" id="IPR041375">
    <property type="entry name" value="VapC45_PIN-like"/>
</dbReference>
<proteinExistence type="predicted"/>
<feature type="domain" description="VapC45 PIN like" evidence="1">
    <location>
        <begin position="62"/>
        <end position="120"/>
    </location>
</feature>
<comment type="caution">
    <text evidence="2">The sequence shown here is derived from an EMBL/GenBank/DDBJ whole genome shotgun (WGS) entry which is preliminary data.</text>
</comment>
<dbReference type="Pfam" id="PF18478">
    <property type="entry name" value="PIN_10"/>
    <property type="match status" value="1"/>
</dbReference>
<dbReference type="Proteomes" id="UP001501598">
    <property type="component" value="Unassembled WGS sequence"/>
</dbReference>
<name>A0ABP8RWM4_9PSEU</name>
<dbReference type="EMBL" id="BAABGT010000068">
    <property type="protein sequence ID" value="GAA4551432.1"/>
    <property type="molecule type" value="Genomic_DNA"/>
</dbReference>